<feature type="region of interest" description="Disordered" evidence="7">
    <location>
        <begin position="1"/>
        <end position="28"/>
    </location>
</feature>
<evidence type="ECO:0000256" key="6">
    <source>
        <dbReference type="PROSITE-ProRule" id="PRU00278"/>
    </source>
</evidence>
<organism evidence="10 11">
    <name type="scientific">Candidatus Nitrospira allomarina</name>
    <dbReference type="NCBI Taxonomy" id="3020900"/>
    <lineage>
        <taxon>Bacteria</taxon>
        <taxon>Pseudomonadati</taxon>
        <taxon>Nitrospirota</taxon>
        <taxon>Nitrospiria</taxon>
        <taxon>Nitrospirales</taxon>
        <taxon>Nitrospiraceae</taxon>
        <taxon>Nitrospira</taxon>
    </lineage>
</organism>
<keyword evidence="4 6" id="KW-0697">Rotamase</keyword>
<dbReference type="Pfam" id="PF13145">
    <property type="entry name" value="Rotamase_2"/>
    <property type="match status" value="1"/>
</dbReference>
<evidence type="ECO:0000313" key="10">
    <source>
        <dbReference type="EMBL" id="WNM57532.1"/>
    </source>
</evidence>
<accession>A0AA96GAM9</accession>
<dbReference type="InterPro" id="IPR046357">
    <property type="entry name" value="PPIase_dom_sf"/>
</dbReference>
<evidence type="ECO:0000256" key="1">
    <source>
        <dbReference type="ARBA" id="ARBA00000971"/>
    </source>
</evidence>
<keyword evidence="3" id="KW-0732">Signal</keyword>
<keyword evidence="8" id="KW-0812">Transmembrane</keyword>
<feature type="transmembrane region" description="Helical" evidence="8">
    <location>
        <begin position="41"/>
        <end position="58"/>
    </location>
</feature>
<dbReference type="PROSITE" id="PS50198">
    <property type="entry name" value="PPIC_PPIASE_2"/>
    <property type="match status" value="1"/>
</dbReference>
<dbReference type="GO" id="GO:0003755">
    <property type="term" value="F:peptidyl-prolyl cis-trans isomerase activity"/>
    <property type="evidence" value="ECO:0007669"/>
    <property type="project" value="UniProtKB-KW"/>
</dbReference>
<protein>
    <recommendedName>
        <fullName evidence="2">peptidylprolyl isomerase</fullName>
        <ecNumber evidence="2">5.2.1.8</ecNumber>
    </recommendedName>
</protein>
<evidence type="ECO:0000256" key="7">
    <source>
        <dbReference type="SAM" id="MobiDB-lite"/>
    </source>
</evidence>
<evidence type="ECO:0000259" key="9">
    <source>
        <dbReference type="PROSITE" id="PS50198"/>
    </source>
</evidence>
<dbReference type="SUPFAM" id="SSF54534">
    <property type="entry name" value="FKBP-like"/>
    <property type="match status" value="1"/>
</dbReference>
<feature type="domain" description="PpiC" evidence="9">
    <location>
        <begin position="167"/>
        <end position="265"/>
    </location>
</feature>
<evidence type="ECO:0000256" key="2">
    <source>
        <dbReference type="ARBA" id="ARBA00013194"/>
    </source>
</evidence>
<proteinExistence type="predicted"/>
<dbReference type="Gene3D" id="3.10.50.40">
    <property type="match status" value="1"/>
</dbReference>
<reference evidence="10 11" key="1">
    <citation type="submission" date="2023-01" db="EMBL/GenBank/DDBJ databases">
        <title>Cultivation and genomic characterization of new, ubiquitous marine nitrite-oxidizing bacteria from the Nitrospirales.</title>
        <authorList>
            <person name="Mueller A.J."/>
            <person name="Daebeler A."/>
            <person name="Herbold C.W."/>
            <person name="Kirkegaard R.H."/>
            <person name="Daims H."/>
        </authorList>
    </citation>
    <scope>NUCLEOTIDE SEQUENCE [LARGE SCALE GENOMIC DNA]</scope>
    <source>
        <strain evidence="10 11">VA</strain>
    </source>
</reference>
<dbReference type="AlphaFoldDB" id="A0AA96GAM9"/>
<sequence>MIGLSRREEVQLEERVDPDQDEPASVGRTPSRLMRWGREPLLHFLLIGVAIFVGYHLLQPETTGPDVSDRIVLTGDDLRQLKATWLAQGRPSPTPEDMRRLIGNKVREEIFYREALALGLDKEDIIVKRRLAQKMEFLIEDLAALRNPTTEELRAWYEKNPERFTPAPRVSFHHLYFSPDRRGAGVKDEAESVREQLNGKPLDTPVRATSADSFMFKDSYNDRTPEQVASVFGTTFAEALLLLTPGSWQGPIESGLGWHIVWVESITPGRIPAFEEIEQDIKAQWTEEQRIESSRRTFDAMKARYEVILPHVPTMVDRTKGG</sequence>
<dbReference type="InterPro" id="IPR050245">
    <property type="entry name" value="PrsA_foldase"/>
</dbReference>
<dbReference type="KEGG" id="nall:PP769_16405"/>
<dbReference type="EMBL" id="CP116967">
    <property type="protein sequence ID" value="WNM57532.1"/>
    <property type="molecule type" value="Genomic_DNA"/>
</dbReference>
<dbReference type="EC" id="5.2.1.8" evidence="2"/>
<evidence type="ECO:0000313" key="11">
    <source>
        <dbReference type="Proteomes" id="UP001302719"/>
    </source>
</evidence>
<feature type="compositionally biased region" description="Basic and acidic residues" evidence="7">
    <location>
        <begin position="1"/>
        <end position="18"/>
    </location>
</feature>
<evidence type="ECO:0000256" key="8">
    <source>
        <dbReference type="SAM" id="Phobius"/>
    </source>
</evidence>
<keyword evidence="5 6" id="KW-0413">Isomerase</keyword>
<comment type="catalytic activity">
    <reaction evidence="1">
        <text>[protein]-peptidylproline (omega=180) = [protein]-peptidylproline (omega=0)</text>
        <dbReference type="Rhea" id="RHEA:16237"/>
        <dbReference type="Rhea" id="RHEA-COMP:10747"/>
        <dbReference type="Rhea" id="RHEA-COMP:10748"/>
        <dbReference type="ChEBI" id="CHEBI:83833"/>
        <dbReference type="ChEBI" id="CHEBI:83834"/>
        <dbReference type="EC" id="5.2.1.8"/>
    </reaction>
</comment>
<dbReference type="Proteomes" id="UP001302719">
    <property type="component" value="Chromosome"/>
</dbReference>
<dbReference type="RefSeq" id="WP_312642108.1">
    <property type="nucleotide sequence ID" value="NZ_CP116967.1"/>
</dbReference>
<keyword evidence="11" id="KW-1185">Reference proteome</keyword>
<keyword evidence="8" id="KW-1133">Transmembrane helix</keyword>
<dbReference type="PANTHER" id="PTHR47245:SF1">
    <property type="entry name" value="FOLDASE PROTEIN PRSA"/>
    <property type="match status" value="1"/>
</dbReference>
<gene>
    <name evidence="10" type="ORF">PP769_16405</name>
</gene>
<evidence type="ECO:0000256" key="4">
    <source>
        <dbReference type="ARBA" id="ARBA00023110"/>
    </source>
</evidence>
<name>A0AA96GAM9_9BACT</name>
<dbReference type="InterPro" id="IPR000297">
    <property type="entry name" value="PPIase_PpiC"/>
</dbReference>
<dbReference type="PANTHER" id="PTHR47245">
    <property type="entry name" value="PEPTIDYLPROLYL ISOMERASE"/>
    <property type="match status" value="1"/>
</dbReference>
<evidence type="ECO:0000256" key="5">
    <source>
        <dbReference type="ARBA" id="ARBA00023235"/>
    </source>
</evidence>
<keyword evidence="8" id="KW-0472">Membrane</keyword>
<evidence type="ECO:0000256" key="3">
    <source>
        <dbReference type="ARBA" id="ARBA00022729"/>
    </source>
</evidence>